<dbReference type="Proteomes" id="UP000054324">
    <property type="component" value="Unassembled WGS sequence"/>
</dbReference>
<evidence type="ECO:0000313" key="2">
    <source>
        <dbReference type="Proteomes" id="UP000054324"/>
    </source>
</evidence>
<protein>
    <submittedName>
        <fullName evidence="1">Uncharacterized protein</fullName>
    </submittedName>
</protein>
<reference evidence="1 2" key="1">
    <citation type="submission" date="2013-11" db="EMBL/GenBank/DDBJ databases">
        <title>Opisthorchis viverrini - life in the bile duct.</title>
        <authorList>
            <person name="Young N.D."/>
            <person name="Nagarajan N."/>
            <person name="Lin S.J."/>
            <person name="Korhonen P.K."/>
            <person name="Jex A.R."/>
            <person name="Hall R.S."/>
            <person name="Safavi-Hemami H."/>
            <person name="Kaewkong W."/>
            <person name="Bertrand D."/>
            <person name="Gao S."/>
            <person name="Seet Q."/>
            <person name="Wongkham S."/>
            <person name="Teh B.T."/>
            <person name="Wongkham C."/>
            <person name="Intapan P.M."/>
            <person name="Maleewong W."/>
            <person name="Yang X."/>
            <person name="Hu M."/>
            <person name="Wang Z."/>
            <person name="Hofmann A."/>
            <person name="Sternberg P.W."/>
            <person name="Tan P."/>
            <person name="Wang J."/>
            <person name="Gasser R.B."/>
        </authorList>
    </citation>
    <scope>NUCLEOTIDE SEQUENCE [LARGE SCALE GENOMIC DNA]</scope>
</reference>
<dbReference type="AlphaFoldDB" id="A0A075A273"/>
<dbReference type="CTD" id="20326753"/>
<feature type="non-terminal residue" evidence="1">
    <location>
        <position position="1"/>
    </location>
</feature>
<keyword evidence="2" id="KW-1185">Reference proteome</keyword>
<name>A0A075A273_OPIVI</name>
<gene>
    <name evidence="1" type="ORF">T265_12585</name>
</gene>
<feature type="non-terminal residue" evidence="1">
    <location>
        <position position="74"/>
    </location>
</feature>
<sequence length="74" mass="8474">ANVSCGGLAARQQFEVCYTHYLCIRWNYAVHVHEICDAHTHTHSACDAATSRLLKAEKQAQTTCDHRTFRRKQD</sequence>
<dbReference type="RefSeq" id="XP_009162770.1">
    <property type="nucleotide sequence ID" value="XM_009164506.1"/>
</dbReference>
<organism evidence="1 2">
    <name type="scientific">Opisthorchis viverrini</name>
    <name type="common">Southeast Asian liver fluke</name>
    <dbReference type="NCBI Taxonomy" id="6198"/>
    <lineage>
        <taxon>Eukaryota</taxon>
        <taxon>Metazoa</taxon>
        <taxon>Spiralia</taxon>
        <taxon>Lophotrochozoa</taxon>
        <taxon>Platyhelminthes</taxon>
        <taxon>Trematoda</taxon>
        <taxon>Digenea</taxon>
        <taxon>Opisthorchiida</taxon>
        <taxon>Opisthorchiata</taxon>
        <taxon>Opisthorchiidae</taxon>
        <taxon>Opisthorchis</taxon>
    </lineage>
</organism>
<accession>A0A075A273</accession>
<dbReference type="KEGG" id="ovi:T265_12585"/>
<dbReference type="GeneID" id="20326753"/>
<evidence type="ECO:0000313" key="1">
    <source>
        <dbReference type="EMBL" id="KER33466.1"/>
    </source>
</evidence>
<proteinExistence type="predicted"/>
<dbReference type="EMBL" id="KL596624">
    <property type="protein sequence ID" value="KER33466.1"/>
    <property type="molecule type" value="Genomic_DNA"/>
</dbReference>